<sequence length="176" mass="20505">MKRIQFTSLNFLDSEMIEHVGHQYMDVFFGSCEKLLAEDGLCVLQFISIPDQRYEEYRRSSDFIKEYIFPGGCLPSLGRITSAMAASSKLCVEHLENIGMHYYQTLLCWRKNLLANRSKILALGFDEKFIRTWEYYFVYCASGFKSRTLFDYQMVLSRPGNLEAFKNPYEGIPAAY</sequence>
<dbReference type="InterPro" id="IPR026669">
    <property type="entry name" value="Arsenite_MeTrfase-like"/>
</dbReference>
<dbReference type="PANTHER" id="PTHR43675">
    <property type="entry name" value="ARSENITE METHYLTRANSFERASE"/>
    <property type="match status" value="1"/>
</dbReference>
<dbReference type="Pfam" id="PF02353">
    <property type="entry name" value="CMAS"/>
    <property type="match status" value="1"/>
</dbReference>
<evidence type="ECO:0000313" key="1">
    <source>
        <dbReference type="EMBL" id="KAG0474740.1"/>
    </source>
</evidence>
<comment type="caution">
    <text evidence="1">The sequence shown here is derived from an EMBL/GenBank/DDBJ whole genome shotgun (WGS) entry which is preliminary data.</text>
</comment>
<dbReference type="EMBL" id="JADCNM010000007">
    <property type="protein sequence ID" value="KAG0474740.1"/>
    <property type="molecule type" value="Genomic_DNA"/>
</dbReference>
<dbReference type="InterPro" id="IPR029063">
    <property type="entry name" value="SAM-dependent_MTases_sf"/>
</dbReference>
<name>A0A835QJZ5_VANPL</name>
<dbReference type="AlphaFoldDB" id="A0A835QJZ5"/>
<organism evidence="1 2">
    <name type="scientific">Vanilla planifolia</name>
    <name type="common">Vanilla</name>
    <dbReference type="NCBI Taxonomy" id="51239"/>
    <lineage>
        <taxon>Eukaryota</taxon>
        <taxon>Viridiplantae</taxon>
        <taxon>Streptophyta</taxon>
        <taxon>Embryophyta</taxon>
        <taxon>Tracheophyta</taxon>
        <taxon>Spermatophyta</taxon>
        <taxon>Magnoliopsida</taxon>
        <taxon>Liliopsida</taxon>
        <taxon>Asparagales</taxon>
        <taxon>Orchidaceae</taxon>
        <taxon>Vanilloideae</taxon>
        <taxon>Vanilleae</taxon>
        <taxon>Vanilla</taxon>
    </lineage>
</organism>
<protein>
    <recommendedName>
        <fullName evidence="3">Cyclopropane-fatty-acyl-phospholipid synthase</fullName>
    </recommendedName>
</protein>
<evidence type="ECO:0000313" key="2">
    <source>
        <dbReference type="Proteomes" id="UP000639772"/>
    </source>
</evidence>
<dbReference type="Gene3D" id="3.40.50.150">
    <property type="entry name" value="Vaccinia Virus protein VP39"/>
    <property type="match status" value="1"/>
</dbReference>
<dbReference type="Proteomes" id="UP000639772">
    <property type="component" value="Chromosome 7"/>
</dbReference>
<gene>
    <name evidence="1" type="ORF">HPP92_014426</name>
</gene>
<dbReference type="SUPFAM" id="SSF53335">
    <property type="entry name" value="S-adenosyl-L-methionine-dependent methyltransferases"/>
    <property type="match status" value="1"/>
</dbReference>
<dbReference type="OrthoDB" id="14934at2759"/>
<proteinExistence type="predicted"/>
<dbReference type="GO" id="GO:0008168">
    <property type="term" value="F:methyltransferase activity"/>
    <property type="evidence" value="ECO:0007669"/>
    <property type="project" value="TreeGrafter"/>
</dbReference>
<evidence type="ECO:0008006" key="3">
    <source>
        <dbReference type="Google" id="ProtNLM"/>
    </source>
</evidence>
<reference evidence="1 2" key="1">
    <citation type="journal article" date="2020" name="Nat. Food">
        <title>A phased Vanilla planifolia genome enables genetic improvement of flavour and production.</title>
        <authorList>
            <person name="Hasing T."/>
            <person name="Tang H."/>
            <person name="Brym M."/>
            <person name="Khazi F."/>
            <person name="Huang T."/>
            <person name="Chambers A.H."/>
        </authorList>
    </citation>
    <scope>NUCLEOTIDE SEQUENCE [LARGE SCALE GENOMIC DNA]</scope>
    <source>
        <tissue evidence="1">Leaf</tissue>
    </source>
</reference>
<accession>A0A835QJZ5</accession>
<dbReference type="PANTHER" id="PTHR43675:SF30">
    <property type="entry name" value="CYCLOPROPANE-FATTY-ACYL-PHOSPHOLIPID SYNTHASE"/>
    <property type="match status" value="1"/>
</dbReference>